<proteinExistence type="predicted"/>
<reference evidence="1 2" key="1">
    <citation type="submission" date="2023-08" db="EMBL/GenBank/DDBJ databases">
        <authorList>
            <person name="Sharma P."/>
            <person name="Verma V."/>
            <person name="Mohan M.K."/>
            <person name="Dubey A.K."/>
        </authorList>
    </citation>
    <scope>NUCLEOTIDE SEQUENCE [LARGE SCALE GENOMIC DNA]</scope>
    <source>
        <strain evidence="1 2">ADP4</strain>
    </source>
</reference>
<dbReference type="EMBL" id="JAVFKM010000049">
    <property type="protein sequence ID" value="MEF3119507.1"/>
    <property type="molecule type" value="Genomic_DNA"/>
</dbReference>
<name>A0ABU7X784_9ACTN</name>
<dbReference type="RefSeq" id="WP_331790255.1">
    <property type="nucleotide sequence ID" value="NZ_JAVFKM010000049.1"/>
</dbReference>
<keyword evidence="2" id="KW-1185">Reference proteome</keyword>
<organism evidence="1 2">
    <name type="scientific">Streptomyces chrestomyceticus</name>
    <dbReference type="NCBI Taxonomy" id="68185"/>
    <lineage>
        <taxon>Bacteria</taxon>
        <taxon>Bacillati</taxon>
        <taxon>Actinomycetota</taxon>
        <taxon>Actinomycetes</taxon>
        <taxon>Kitasatosporales</taxon>
        <taxon>Streptomycetaceae</taxon>
        <taxon>Streptomyces</taxon>
    </lineage>
</organism>
<evidence type="ECO:0000313" key="1">
    <source>
        <dbReference type="EMBL" id="MEF3119507.1"/>
    </source>
</evidence>
<comment type="caution">
    <text evidence="1">The sequence shown here is derived from an EMBL/GenBank/DDBJ whole genome shotgun (WGS) entry which is preliminary data.</text>
</comment>
<sequence>MTKHRADYPCVLPGDPAWIDDAQYVQEVLDCLAAAAAAAHDYGDPETYVLPHLPFQVAADTLDRIQSDMPPARRDAVFLMALPAFELEALWEVLGVLRRARDADDDAAEVLELARDYAMRCFTPPRGIDEVVADLERILAVLSLDIPAVRTVATTLLLDGEHDDAFRCARDELFAAWRAAGLTDIPGPGASS</sequence>
<gene>
    <name evidence="1" type="ORF">RB636_40885</name>
</gene>
<accession>A0ABU7X784</accession>
<evidence type="ECO:0000313" key="2">
    <source>
        <dbReference type="Proteomes" id="UP001348265"/>
    </source>
</evidence>
<dbReference type="Proteomes" id="UP001348265">
    <property type="component" value="Unassembled WGS sequence"/>
</dbReference>
<protein>
    <submittedName>
        <fullName evidence="1">Uncharacterized protein</fullName>
    </submittedName>
</protein>